<gene>
    <name evidence="1" type="ORF">CYMTET_33270</name>
</gene>
<dbReference type="EMBL" id="LGRX02020275">
    <property type="protein sequence ID" value="KAK3257655.1"/>
    <property type="molecule type" value="Genomic_DNA"/>
</dbReference>
<protein>
    <submittedName>
        <fullName evidence="1">Uncharacterized protein</fullName>
    </submittedName>
</protein>
<comment type="caution">
    <text evidence="1">The sequence shown here is derived from an EMBL/GenBank/DDBJ whole genome shotgun (WGS) entry which is preliminary data.</text>
</comment>
<reference evidence="1 2" key="1">
    <citation type="journal article" date="2015" name="Genome Biol. Evol.">
        <title>Comparative Genomics of a Bacterivorous Green Alga Reveals Evolutionary Causalities and Consequences of Phago-Mixotrophic Mode of Nutrition.</title>
        <authorList>
            <person name="Burns J.A."/>
            <person name="Paasch A."/>
            <person name="Narechania A."/>
            <person name="Kim E."/>
        </authorList>
    </citation>
    <scope>NUCLEOTIDE SEQUENCE [LARGE SCALE GENOMIC DNA]</scope>
    <source>
        <strain evidence="1 2">PLY_AMNH</strain>
    </source>
</reference>
<feature type="non-terminal residue" evidence="1">
    <location>
        <position position="1"/>
    </location>
</feature>
<accession>A0AAE0FDV2</accession>
<proteinExistence type="predicted"/>
<dbReference type="AlphaFoldDB" id="A0AAE0FDV2"/>
<keyword evidence="2" id="KW-1185">Reference proteome</keyword>
<evidence type="ECO:0000313" key="1">
    <source>
        <dbReference type="EMBL" id="KAK3257655.1"/>
    </source>
</evidence>
<organism evidence="1 2">
    <name type="scientific">Cymbomonas tetramitiformis</name>
    <dbReference type="NCBI Taxonomy" id="36881"/>
    <lineage>
        <taxon>Eukaryota</taxon>
        <taxon>Viridiplantae</taxon>
        <taxon>Chlorophyta</taxon>
        <taxon>Pyramimonadophyceae</taxon>
        <taxon>Pyramimonadales</taxon>
        <taxon>Pyramimonadaceae</taxon>
        <taxon>Cymbomonas</taxon>
    </lineage>
</organism>
<name>A0AAE0FDV2_9CHLO</name>
<evidence type="ECO:0000313" key="2">
    <source>
        <dbReference type="Proteomes" id="UP001190700"/>
    </source>
</evidence>
<dbReference type="Proteomes" id="UP001190700">
    <property type="component" value="Unassembled WGS sequence"/>
</dbReference>
<sequence>GGRGAVVRTAPEDAGGASMRCSWGTVPGGAGCGAGGAFGGYRVRCALPGGSGFEIGKVPLMSERAHLLAEALKDRLDVAFPVRGAAFGVGFPFAGKEPDEPYVVENYVGDEHEEAMTKELAKELVAGRIFGACDWLPRSVSALGMVERLCKGKLKHRPVWDYSLPSFVGVFDWIDLQKDDFTSVKDAFALLRPGMYMVKVDLEEAYRRKVESLLGLLAFCAQVVWGLSLYMRQGFALVAATSGRSRVAVSTGVMQDLKFSPVLFAEMDEEFGPFTLDACVASWRANVFCMRSWSAEDDARKQRFDGLNAWANLPFSVMYEISLNFLKCKRKQQMGTGGCFLVPVWEGDEAYELVSGMREVFCPVEGRGKRGALVPMSHAVLVAGLKKLAEQRRSSLEEHHWRSSQYSTEIIRCNNNVACQPSQENLQKLAQGQFEQDLQCADGYTGPICGAPAVSATERLGCSDTQAWEARRFAAPALC</sequence>